<dbReference type="STRING" id="945553.A0A0D2LK69"/>
<dbReference type="OrthoDB" id="3269685at2759"/>
<dbReference type="InterPro" id="IPR014001">
    <property type="entry name" value="Helicase_ATP-bd"/>
</dbReference>
<dbReference type="SUPFAM" id="SSF52540">
    <property type="entry name" value="P-loop containing nucleoside triphosphate hydrolases"/>
    <property type="match status" value="1"/>
</dbReference>
<dbReference type="GO" id="GO:0000724">
    <property type="term" value="P:double-strand break repair via homologous recombination"/>
    <property type="evidence" value="ECO:0007669"/>
    <property type="project" value="TreeGrafter"/>
</dbReference>
<dbReference type="EC" id="5.6.2.4" evidence="5"/>
<proteinExistence type="inferred from homology"/>
<accession>A0A0D2LK69</accession>
<dbReference type="PROSITE" id="PS51194">
    <property type="entry name" value="HELICASE_CTER"/>
    <property type="match status" value="1"/>
</dbReference>
<dbReference type="GO" id="GO:0005694">
    <property type="term" value="C:chromosome"/>
    <property type="evidence" value="ECO:0007669"/>
    <property type="project" value="TreeGrafter"/>
</dbReference>
<dbReference type="Gene3D" id="3.40.50.300">
    <property type="entry name" value="P-loop containing nucleotide triphosphate hydrolases"/>
    <property type="match status" value="2"/>
</dbReference>
<dbReference type="Pfam" id="PF00271">
    <property type="entry name" value="Helicase_C"/>
    <property type="match status" value="1"/>
</dbReference>
<keyword evidence="2" id="KW-0547">Nucleotide-binding</keyword>
<evidence type="ECO:0000256" key="2">
    <source>
        <dbReference type="ARBA" id="ARBA00022741"/>
    </source>
</evidence>
<keyword evidence="9" id="KW-1185">Reference proteome</keyword>
<dbReference type="GO" id="GO:0043138">
    <property type="term" value="F:3'-5' DNA helicase activity"/>
    <property type="evidence" value="ECO:0007669"/>
    <property type="project" value="UniProtKB-EC"/>
</dbReference>
<evidence type="ECO:0000313" key="9">
    <source>
        <dbReference type="Proteomes" id="UP000054270"/>
    </source>
</evidence>
<dbReference type="InterPro" id="IPR001650">
    <property type="entry name" value="Helicase_C-like"/>
</dbReference>
<dbReference type="PANTHER" id="PTHR13710:SF154">
    <property type="entry name" value="RECQ HELICASE, PUTATIVE (AFU_ORTHOLOGUE AFUA_6G14720)-RELATED"/>
    <property type="match status" value="1"/>
</dbReference>
<name>A0A0D2LK69_HYPSF</name>
<organism evidence="8 9">
    <name type="scientific">Hypholoma sublateritium (strain FD-334 SS-4)</name>
    <dbReference type="NCBI Taxonomy" id="945553"/>
    <lineage>
        <taxon>Eukaryota</taxon>
        <taxon>Fungi</taxon>
        <taxon>Dikarya</taxon>
        <taxon>Basidiomycota</taxon>
        <taxon>Agaricomycotina</taxon>
        <taxon>Agaricomycetes</taxon>
        <taxon>Agaricomycetidae</taxon>
        <taxon>Agaricales</taxon>
        <taxon>Agaricineae</taxon>
        <taxon>Strophariaceae</taxon>
        <taxon>Hypholoma</taxon>
    </lineage>
</organism>
<gene>
    <name evidence="8" type="ORF">HYPSUDRAFT_98867</name>
</gene>
<evidence type="ECO:0000256" key="1">
    <source>
        <dbReference type="ARBA" id="ARBA00005446"/>
    </source>
</evidence>
<comment type="catalytic activity">
    <reaction evidence="4">
        <text>Couples ATP hydrolysis with the unwinding of duplex DNA by translocating in the 3'-5' direction.</text>
        <dbReference type="EC" id="5.6.2.4"/>
    </reaction>
</comment>
<feature type="non-terminal residue" evidence="8">
    <location>
        <position position="530"/>
    </location>
</feature>
<dbReference type="SMART" id="SM00490">
    <property type="entry name" value="HELICc"/>
    <property type="match status" value="1"/>
</dbReference>
<dbReference type="OMA" id="ERIRMYN"/>
<evidence type="ECO:0000259" key="7">
    <source>
        <dbReference type="PROSITE" id="PS51194"/>
    </source>
</evidence>
<dbReference type="PANTHER" id="PTHR13710">
    <property type="entry name" value="DNA HELICASE RECQ FAMILY MEMBER"/>
    <property type="match status" value="1"/>
</dbReference>
<keyword evidence="3" id="KW-0067">ATP-binding</keyword>
<dbReference type="Proteomes" id="UP000054270">
    <property type="component" value="Unassembled WGS sequence"/>
</dbReference>
<dbReference type="PROSITE" id="PS51192">
    <property type="entry name" value="HELICASE_ATP_BIND_1"/>
    <property type="match status" value="1"/>
</dbReference>
<dbReference type="GO" id="GO:0005524">
    <property type="term" value="F:ATP binding"/>
    <property type="evidence" value="ECO:0007669"/>
    <property type="project" value="UniProtKB-KW"/>
</dbReference>
<dbReference type="Pfam" id="PF00270">
    <property type="entry name" value="DEAD"/>
    <property type="match status" value="1"/>
</dbReference>
<feature type="domain" description="Helicase ATP-binding" evidence="6">
    <location>
        <begin position="32"/>
        <end position="224"/>
    </location>
</feature>
<evidence type="ECO:0000256" key="4">
    <source>
        <dbReference type="ARBA" id="ARBA00034617"/>
    </source>
</evidence>
<sequence>YRFSTPHGIALCRQILVSILPFCPHDYQLSGIATILDGHDLLAVSATGSGKTAYTYMTLHIIKAIQSNPGLCPNIKFPINAAILVVSPTTALEEDQEAKFRNFGITAQAINSVTKEEAEKKDVNIWKHVETEIDVILVSPEMITSPGFGYLVNSKVFSDRLYAICFDEVHLLNSWGVSFRPDFQQIAYLRKRFIRNVILYGTTATLRLGLPTNTILNFLGFSGENYVLQRRSNARYDVKLIVRTLEATQSSEKFPQLDGILKASGKILIFCPTIRYGFKLAVYLWHLDPRSALLHGNIRLFNSLNSSDYNQATISLLAGNIHSKITIATDKLSVGVDIPDFQTVIIIDPKNMDDMIQKGGRVGRDRTKVQNAQVIVYFPREAVKSATEVIHALDHPTALVNEDILSLQRFIVAPCKPAEVDRQYGNRKDDPPCSSMCLTCASLPPAMLSAEECICSGCLPEPAILPAPKPPRARQHATNLRVTKPMRELGIKLLQDFRDEVYFSADERTTGMVPIDSFLPEKTMHTILDN</sequence>
<dbReference type="AlphaFoldDB" id="A0A0D2LK69"/>
<dbReference type="InterPro" id="IPR011545">
    <property type="entry name" value="DEAD/DEAH_box_helicase_dom"/>
</dbReference>
<evidence type="ECO:0000313" key="8">
    <source>
        <dbReference type="EMBL" id="KJA28107.1"/>
    </source>
</evidence>
<protein>
    <recommendedName>
        <fullName evidence="5">DNA 3'-5' helicase</fullName>
        <ecNumber evidence="5">5.6.2.4</ecNumber>
    </recommendedName>
</protein>
<reference evidence="9" key="1">
    <citation type="submission" date="2014-04" db="EMBL/GenBank/DDBJ databases">
        <title>Evolutionary Origins and Diversification of the Mycorrhizal Mutualists.</title>
        <authorList>
            <consortium name="DOE Joint Genome Institute"/>
            <consortium name="Mycorrhizal Genomics Consortium"/>
            <person name="Kohler A."/>
            <person name="Kuo A."/>
            <person name="Nagy L.G."/>
            <person name="Floudas D."/>
            <person name="Copeland A."/>
            <person name="Barry K.W."/>
            <person name="Cichocki N."/>
            <person name="Veneault-Fourrey C."/>
            <person name="LaButti K."/>
            <person name="Lindquist E.A."/>
            <person name="Lipzen A."/>
            <person name="Lundell T."/>
            <person name="Morin E."/>
            <person name="Murat C."/>
            <person name="Riley R."/>
            <person name="Ohm R."/>
            <person name="Sun H."/>
            <person name="Tunlid A."/>
            <person name="Henrissat B."/>
            <person name="Grigoriev I.V."/>
            <person name="Hibbett D.S."/>
            <person name="Martin F."/>
        </authorList>
    </citation>
    <scope>NUCLEOTIDE SEQUENCE [LARGE SCALE GENOMIC DNA]</scope>
    <source>
        <strain evidence="9">FD-334 SS-4</strain>
    </source>
</reference>
<dbReference type="EMBL" id="KN817522">
    <property type="protein sequence ID" value="KJA28107.1"/>
    <property type="molecule type" value="Genomic_DNA"/>
</dbReference>
<dbReference type="GO" id="GO:0009378">
    <property type="term" value="F:four-way junction helicase activity"/>
    <property type="evidence" value="ECO:0007669"/>
    <property type="project" value="TreeGrafter"/>
</dbReference>
<comment type="similarity">
    <text evidence="1">Belongs to the helicase family. RecQ subfamily.</text>
</comment>
<dbReference type="GO" id="GO:0003676">
    <property type="term" value="F:nucleic acid binding"/>
    <property type="evidence" value="ECO:0007669"/>
    <property type="project" value="InterPro"/>
</dbReference>
<dbReference type="InterPro" id="IPR027417">
    <property type="entry name" value="P-loop_NTPase"/>
</dbReference>
<feature type="domain" description="Helicase C-terminal" evidence="7">
    <location>
        <begin position="256"/>
        <end position="408"/>
    </location>
</feature>
<evidence type="ECO:0000256" key="5">
    <source>
        <dbReference type="ARBA" id="ARBA00034808"/>
    </source>
</evidence>
<dbReference type="SMART" id="SM00487">
    <property type="entry name" value="DEXDc"/>
    <property type="match status" value="1"/>
</dbReference>
<dbReference type="GO" id="GO:0005737">
    <property type="term" value="C:cytoplasm"/>
    <property type="evidence" value="ECO:0007669"/>
    <property type="project" value="TreeGrafter"/>
</dbReference>
<feature type="non-terminal residue" evidence="8">
    <location>
        <position position="1"/>
    </location>
</feature>
<evidence type="ECO:0000259" key="6">
    <source>
        <dbReference type="PROSITE" id="PS51192"/>
    </source>
</evidence>
<evidence type="ECO:0000256" key="3">
    <source>
        <dbReference type="ARBA" id="ARBA00022840"/>
    </source>
</evidence>